<dbReference type="Gene3D" id="6.10.340.10">
    <property type="match status" value="1"/>
</dbReference>
<feature type="domain" description="GGDEF" evidence="3">
    <location>
        <begin position="382"/>
        <end position="515"/>
    </location>
</feature>
<accession>A0ABU2ZTR8</accession>
<evidence type="ECO:0000256" key="1">
    <source>
        <dbReference type="SAM" id="Phobius"/>
    </source>
</evidence>
<reference evidence="4 5" key="1">
    <citation type="submission" date="2023-09" db="EMBL/GenBank/DDBJ databases">
        <authorList>
            <person name="Rey-Velasco X."/>
        </authorList>
    </citation>
    <scope>NUCLEOTIDE SEQUENCE [LARGE SCALE GENOMIC DNA]</scope>
    <source>
        <strain evidence="4 5">P117</strain>
    </source>
</reference>
<dbReference type="PANTHER" id="PTHR33121:SF71">
    <property type="entry name" value="OXYGEN SENSOR PROTEIN DOSP"/>
    <property type="match status" value="1"/>
</dbReference>
<evidence type="ECO:0000259" key="3">
    <source>
        <dbReference type="PROSITE" id="PS50887"/>
    </source>
</evidence>
<dbReference type="RefSeq" id="WP_311369540.1">
    <property type="nucleotide sequence ID" value="NZ_JAVRHX010000004.1"/>
</dbReference>
<dbReference type="EMBL" id="JAVRHX010000004">
    <property type="protein sequence ID" value="MDT0596027.1"/>
    <property type="molecule type" value="Genomic_DNA"/>
</dbReference>
<dbReference type="Pfam" id="PF00563">
    <property type="entry name" value="EAL"/>
    <property type="match status" value="1"/>
</dbReference>
<proteinExistence type="predicted"/>
<name>A0ABU2ZTR8_9ALTE</name>
<dbReference type="Gene3D" id="3.30.70.270">
    <property type="match status" value="1"/>
</dbReference>
<dbReference type="InterPro" id="IPR035919">
    <property type="entry name" value="EAL_sf"/>
</dbReference>
<dbReference type="PROSITE" id="PS50887">
    <property type="entry name" value="GGDEF"/>
    <property type="match status" value="1"/>
</dbReference>
<dbReference type="NCBIfam" id="TIGR00254">
    <property type="entry name" value="GGDEF"/>
    <property type="match status" value="1"/>
</dbReference>
<dbReference type="SMART" id="SM00267">
    <property type="entry name" value="GGDEF"/>
    <property type="match status" value="1"/>
</dbReference>
<dbReference type="InterPro" id="IPR050706">
    <property type="entry name" value="Cyclic-di-GMP_PDE-like"/>
</dbReference>
<dbReference type="PANTHER" id="PTHR33121">
    <property type="entry name" value="CYCLIC DI-GMP PHOSPHODIESTERASE PDEF"/>
    <property type="match status" value="1"/>
</dbReference>
<keyword evidence="5" id="KW-1185">Reference proteome</keyword>
<dbReference type="PROSITE" id="PS50883">
    <property type="entry name" value="EAL"/>
    <property type="match status" value="1"/>
</dbReference>
<dbReference type="CDD" id="cd01949">
    <property type="entry name" value="GGDEF"/>
    <property type="match status" value="1"/>
</dbReference>
<feature type="transmembrane region" description="Helical" evidence="1">
    <location>
        <begin position="12"/>
        <end position="35"/>
    </location>
</feature>
<protein>
    <submittedName>
        <fullName evidence="4">EAL domain-containing protein</fullName>
    </submittedName>
</protein>
<evidence type="ECO:0000313" key="4">
    <source>
        <dbReference type="EMBL" id="MDT0596027.1"/>
    </source>
</evidence>
<dbReference type="InterPro" id="IPR000160">
    <property type="entry name" value="GGDEF_dom"/>
</dbReference>
<feature type="transmembrane region" description="Helical" evidence="1">
    <location>
        <begin position="276"/>
        <end position="295"/>
    </location>
</feature>
<dbReference type="InterPro" id="IPR001633">
    <property type="entry name" value="EAL_dom"/>
</dbReference>
<keyword evidence="1" id="KW-1133">Transmembrane helix</keyword>
<keyword evidence="1" id="KW-0812">Transmembrane</keyword>
<sequence length="786" mass="87880">MTRFFSFPETSLRIKLLASFFAIVLVVITSTLYFVKFAVFSHSEKLLMQNTKVSSALITEHLNDAARVLFKSANTLSGDFSTKQLVLDSANDVKSLDLAMENFTTRFSATHYGVIGQQGELISATRGFDISTINNPNRFANDAITWHVNNNDVFLTKSVAIKNTPRSRNVMAWLVFAIPAEALFNDEMMQLTQLDVSLIKNNKDIIRSSYDIEIVEQIVNSPLTNAIGIQNFDLDTGHYLYTLESVGEAVNADISLMLSTAEEDAYFSYNNLITQLIGLLVFISIFVLVLAIYLARNISLPIDNLIHITDKIGKGLDVHDFPSSDTKEVNTLSHAVSNMHEGMLARQEQINRLAFYDNLTELPNRVRFIQYLDEQLKSNKHTSIFLALVDISRFKEVNDAIGHEAGDELLKLVSKRLNSRYKNDMFVARMGSNEFALLNFDFDSLSEFMADIQQSFKHVFCVNNVSLNIDINIGATSFYYDTDKNNGSANLLLQADIALQACKNKHSACLEYSSELNTFSVERLQTLSELKDIVSSNQLSLYFQPKLCLASKEITNVECLARWIHPDRGFIPPDDFIPLAEQSGAIRQITQWAIETAICQHRDWYKQGMDLKMAVNISAIDLADPDFAKIVVGLLTKHHVEPHKLILEVTESAVMSDTEVALQTLNLLSKIGIGISIDDFGTGFSSMAQLKKLPVNELKIDKAFVLEMATSVDDQAMVKTLISLANNLGLHTVAEGVEDLAALNLLEEMGCTYAQGYFISRPMPPSDASKWLLQKTRDVTKACHEA</sequence>
<comment type="caution">
    <text evidence="4">The sequence shown here is derived from an EMBL/GenBank/DDBJ whole genome shotgun (WGS) entry which is preliminary data.</text>
</comment>
<evidence type="ECO:0000259" key="2">
    <source>
        <dbReference type="PROSITE" id="PS50883"/>
    </source>
</evidence>
<dbReference type="Gene3D" id="3.20.20.450">
    <property type="entry name" value="EAL domain"/>
    <property type="match status" value="1"/>
</dbReference>
<dbReference type="CDD" id="cd01948">
    <property type="entry name" value="EAL"/>
    <property type="match status" value="1"/>
</dbReference>
<keyword evidence="1" id="KW-0472">Membrane</keyword>
<dbReference type="InterPro" id="IPR043128">
    <property type="entry name" value="Rev_trsase/Diguanyl_cyclase"/>
</dbReference>
<feature type="domain" description="EAL" evidence="2">
    <location>
        <begin position="523"/>
        <end position="776"/>
    </location>
</feature>
<dbReference type="SUPFAM" id="SSF141868">
    <property type="entry name" value="EAL domain-like"/>
    <property type="match status" value="1"/>
</dbReference>
<evidence type="ECO:0000313" key="5">
    <source>
        <dbReference type="Proteomes" id="UP001253545"/>
    </source>
</evidence>
<dbReference type="SMART" id="SM00052">
    <property type="entry name" value="EAL"/>
    <property type="match status" value="1"/>
</dbReference>
<organism evidence="4 5">
    <name type="scientific">Glaciecola petra</name>
    <dbReference type="NCBI Taxonomy" id="3075602"/>
    <lineage>
        <taxon>Bacteria</taxon>
        <taxon>Pseudomonadati</taxon>
        <taxon>Pseudomonadota</taxon>
        <taxon>Gammaproteobacteria</taxon>
        <taxon>Alteromonadales</taxon>
        <taxon>Alteromonadaceae</taxon>
        <taxon>Glaciecola</taxon>
    </lineage>
</organism>
<dbReference type="InterPro" id="IPR029787">
    <property type="entry name" value="Nucleotide_cyclase"/>
</dbReference>
<dbReference type="Proteomes" id="UP001253545">
    <property type="component" value="Unassembled WGS sequence"/>
</dbReference>
<gene>
    <name evidence="4" type="ORF">RM552_14325</name>
</gene>
<dbReference type="Pfam" id="PF00990">
    <property type="entry name" value="GGDEF"/>
    <property type="match status" value="1"/>
</dbReference>
<dbReference type="SUPFAM" id="SSF55073">
    <property type="entry name" value="Nucleotide cyclase"/>
    <property type="match status" value="1"/>
</dbReference>